<protein>
    <submittedName>
        <fullName evidence="1">Uncharacterized protein</fullName>
    </submittedName>
</protein>
<organism evidence="1 2">
    <name type="scientific">Zeaxanthinibacter enoshimensis</name>
    <dbReference type="NCBI Taxonomy" id="392009"/>
    <lineage>
        <taxon>Bacteria</taxon>
        <taxon>Pseudomonadati</taxon>
        <taxon>Bacteroidota</taxon>
        <taxon>Flavobacteriia</taxon>
        <taxon>Flavobacteriales</taxon>
        <taxon>Flavobacteriaceae</taxon>
        <taxon>Zeaxanthinibacter</taxon>
    </lineage>
</organism>
<name>A0A4V3D3Q0_9FLAO</name>
<sequence>MVTADTNNLPDSSHRPNWKKSYILANHWKSDLDFYREELRHLHHIINSYSIWIVKEDNQHLLESMESKLYRIRSVCEELIHKVGAHIMEIGQFVEKDEITAPSRVAATHHTLEQEIAAFVKSYRECRKDLFSNTEVILDNEKEAARIFRS</sequence>
<keyword evidence="2" id="KW-1185">Reference proteome</keyword>
<dbReference type="EMBL" id="SNYI01000002">
    <property type="protein sequence ID" value="TDQ30883.1"/>
    <property type="molecule type" value="Genomic_DNA"/>
</dbReference>
<accession>A0A4V3D3Q0</accession>
<reference evidence="1 2" key="1">
    <citation type="submission" date="2019-03" db="EMBL/GenBank/DDBJ databases">
        <title>Genomic Encyclopedia of Archaeal and Bacterial Type Strains, Phase II (KMG-II): from individual species to whole genera.</title>
        <authorList>
            <person name="Goeker M."/>
        </authorList>
    </citation>
    <scope>NUCLEOTIDE SEQUENCE [LARGE SCALE GENOMIC DNA]</scope>
    <source>
        <strain evidence="1 2">DSM 18435</strain>
    </source>
</reference>
<gene>
    <name evidence="1" type="ORF">CLV82_1580</name>
</gene>
<dbReference type="AlphaFoldDB" id="A0A4V3D3Q0"/>
<dbReference type="Proteomes" id="UP000295468">
    <property type="component" value="Unassembled WGS sequence"/>
</dbReference>
<comment type="caution">
    <text evidence="1">The sequence shown here is derived from an EMBL/GenBank/DDBJ whole genome shotgun (WGS) entry which is preliminary data.</text>
</comment>
<evidence type="ECO:0000313" key="2">
    <source>
        <dbReference type="Proteomes" id="UP000295468"/>
    </source>
</evidence>
<evidence type="ECO:0000313" key="1">
    <source>
        <dbReference type="EMBL" id="TDQ30883.1"/>
    </source>
</evidence>
<proteinExistence type="predicted"/>